<keyword evidence="1" id="KW-0812">Transmembrane</keyword>
<sequence length="255" mass="26246">MSANEIDNNDDAGLAALLRTLPQAGPSAELDAAILADAEAALRAGAAPAMPAAANDAAMPQAGRRRMPGWLSRWKVPLALAASVVVTVNMVGPAWFTSAPQEFPAPAPAPQPALPEPAAVAASEAAAPAPLANVATSSPVARRRAAPEAAPVAAAPEAEAEALSGRLVAAPAPAPQYSERSGRMAAPLAKMAPAGNAQTEEAAPEAPQTWLLKIERLLKAGMQKDALDEWRAFRLAYPDYAVPKELSERIDALQP</sequence>
<dbReference type="RefSeq" id="WP_273672804.1">
    <property type="nucleotide sequence ID" value="NZ_JAQQXR010000007.1"/>
</dbReference>
<keyword evidence="1" id="KW-0472">Membrane</keyword>
<organism evidence="2 3">
    <name type="scientific">Janthinobacterium fluminis</name>
    <dbReference type="NCBI Taxonomy" id="2987524"/>
    <lineage>
        <taxon>Bacteria</taxon>
        <taxon>Pseudomonadati</taxon>
        <taxon>Pseudomonadota</taxon>
        <taxon>Betaproteobacteria</taxon>
        <taxon>Burkholderiales</taxon>
        <taxon>Oxalobacteraceae</taxon>
        <taxon>Janthinobacterium</taxon>
    </lineage>
</organism>
<dbReference type="Proteomes" id="UP001221208">
    <property type="component" value="Unassembled WGS sequence"/>
</dbReference>
<keyword evidence="3" id="KW-1185">Reference proteome</keyword>
<proteinExistence type="predicted"/>
<accession>A0ABT5K564</accession>
<evidence type="ECO:0000313" key="3">
    <source>
        <dbReference type="Proteomes" id="UP001221208"/>
    </source>
</evidence>
<evidence type="ECO:0000313" key="2">
    <source>
        <dbReference type="EMBL" id="MDC8759568.1"/>
    </source>
</evidence>
<keyword evidence="1" id="KW-1133">Transmembrane helix</keyword>
<name>A0ABT5K564_9BURK</name>
<protein>
    <submittedName>
        <fullName evidence="2">Uncharacterized protein</fullName>
    </submittedName>
</protein>
<dbReference type="EMBL" id="JAQQXR010000007">
    <property type="protein sequence ID" value="MDC8759568.1"/>
    <property type="molecule type" value="Genomic_DNA"/>
</dbReference>
<reference evidence="2 3" key="1">
    <citation type="submission" date="2022-10" db="EMBL/GenBank/DDBJ databases">
        <title>Janthinobacterium sp. hw3 Genome sequencing.</title>
        <authorList>
            <person name="Park S."/>
        </authorList>
    </citation>
    <scope>NUCLEOTIDE SEQUENCE [LARGE SCALE GENOMIC DNA]</scope>
    <source>
        <strain evidence="3">hw3</strain>
    </source>
</reference>
<feature type="transmembrane region" description="Helical" evidence="1">
    <location>
        <begin position="74"/>
        <end position="96"/>
    </location>
</feature>
<evidence type="ECO:0000256" key="1">
    <source>
        <dbReference type="SAM" id="Phobius"/>
    </source>
</evidence>
<comment type="caution">
    <text evidence="2">The sequence shown here is derived from an EMBL/GenBank/DDBJ whole genome shotgun (WGS) entry which is preliminary data.</text>
</comment>
<gene>
    <name evidence="2" type="ORF">OIK44_18450</name>
</gene>